<dbReference type="EMBL" id="JABCUI010000001">
    <property type="protein sequence ID" value="NMW86610.1"/>
    <property type="molecule type" value="Genomic_DNA"/>
</dbReference>
<dbReference type="AlphaFoldDB" id="A0A7Y0UG07"/>
<accession>A0A7Y0UG07</accession>
<comment type="caution">
    <text evidence="2">The sequence shown here is derived from an EMBL/GenBank/DDBJ whole genome shotgun (WGS) entry which is preliminary data.</text>
</comment>
<feature type="region of interest" description="Disordered" evidence="1">
    <location>
        <begin position="18"/>
        <end position="51"/>
    </location>
</feature>
<organism evidence="2 3">
    <name type="scientific">Mobiluncus curtisii</name>
    <dbReference type="NCBI Taxonomy" id="2051"/>
    <lineage>
        <taxon>Bacteria</taxon>
        <taxon>Bacillati</taxon>
        <taxon>Actinomycetota</taxon>
        <taxon>Actinomycetes</taxon>
        <taxon>Actinomycetales</taxon>
        <taxon>Actinomycetaceae</taxon>
        <taxon>Mobiluncus</taxon>
    </lineage>
</organism>
<feature type="compositionally biased region" description="Basic residues" evidence="1">
    <location>
        <begin position="31"/>
        <end position="51"/>
    </location>
</feature>
<reference evidence="2 3" key="1">
    <citation type="submission" date="2020-04" db="EMBL/GenBank/DDBJ databases">
        <title>Antimicrobial susceptibility and clonality of vaginal-derived multi-drug resistant Mobiluncus isolates in China.</title>
        <authorList>
            <person name="Zhang X."/>
        </authorList>
    </citation>
    <scope>NUCLEOTIDE SEQUENCE [LARGE SCALE GENOMIC DNA]</scope>
    <source>
        <strain evidence="2 3">19</strain>
    </source>
</reference>
<evidence type="ECO:0000313" key="2">
    <source>
        <dbReference type="EMBL" id="NMW86610.1"/>
    </source>
</evidence>
<proteinExistence type="predicted"/>
<evidence type="ECO:0000256" key="1">
    <source>
        <dbReference type="SAM" id="MobiDB-lite"/>
    </source>
</evidence>
<name>A0A7Y0UG07_9ACTO</name>
<sequence>MARGFEYFGLKVYLPNPGQPSYVPGEDRQRLNRVGHKRNQTRRRFGGRQPL</sequence>
<dbReference type="Proteomes" id="UP000553981">
    <property type="component" value="Unassembled WGS sequence"/>
</dbReference>
<evidence type="ECO:0000313" key="3">
    <source>
        <dbReference type="Proteomes" id="UP000553981"/>
    </source>
</evidence>
<protein>
    <submittedName>
        <fullName evidence="2">Recombinase RecX</fullName>
    </submittedName>
</protein>
<gene>
    <name evidence="2" type="ORF">HHJ67_02430</name>
</gene>